<reference evidence="1" key="1">
    <citation type="submission" date="2020-10" db="EMBL/GenBank/DDBJ databases">
        <title>Taxonomic study of unclassified bacteria belonging to the class Ktedonobacteria.</title>
        <authorList>
            <person name="Yabe S."/>
            <person name="Wang C.M."/>
            <person name="Zheng Y."/>
            <person name="Sakai Y."/>
            <person name="Cavaletti L."/>
            <person name="Monciardini P."/>
            <person name="Donadio S."/>
        </authorList>
    </citation>
    <scope>NUCLEOTIDE SEQUENCE</scope>
    <source>
        <strain evidence="1">SOSP1-1</strain>
    </source>
</reference>
<accession>A0A8J3MU71</accession>
<sequence>MFTHYEDLLLGMVEEIKKKPAFNVIEFRQGPLGEYLGDEAAALGIIKKLAEVDLDVSMNRCYHRFSDFALYWRSRDNSSLGGEFNLSHLFVSILQGVPAWLTAERWPEEERELHAGFRIFDSQPHGGTGTFAAIRIPSASREPLNPEVWYFDITNGSTKLDIDYCDYLHMLLLTRGCYYWQYLFADPSAVKHHFNNLSSVAKYLGELLDFLSQQFPDQDYTPLRQRLVERVAANS</sequence>
<comment type="caution">
    <text evidence="1">The sequence shown here is derived from an EMBL/GenBank/DDBJ whole genome shotgun (WGS) entry which is preliminary data.</text>
</comment>
<dbReference type="AlphaFoldDB" id="A0A8J3MU71"/>
<proteinExistence type="predicted"/>
<evidence type="ECO:0000313" key="1">
    <source>
        <dbReference type="EMBL" id="GHO47905.1"/>
    </source>
</evidence>
<dbReference type="RefSeq" id="WP_220197130.1">
    <property type="nucleotide sequence ID" value="NZ_BNJF01000003.1"/>
</dbReference>
<gene>
    <name evidence="1" type="ORF">KSX_60680</name>
</gene>
<keyword evidence="2" id="KW-1185">Reference proteome</keyword>
<organism evidence="1 2">
    <name type="scientific">Ktedonospora formicarum</name>
    <dbReference type="NCBI Taxonomy" id="2778364"/>
    <lineage>
        <taxon>Bacteria</taxon>
        <taxon>Bacillati</taxon>
        <taxon>Chloroflexota</taxon>
        <taxon>Ktedonobacteria</taxon>
        <taxon>Ktedonobacterales</taxon>
        <taxon>Ktedonobacteraceae</taxon>
        <taxon>Ktedonospora</taxon>
    </lineage>
</organism>
<dbReference type="Proteomes" id="UP000612362">
    <property type="component" value="Unassembled WGS sequence"/>
</dbReference>
<protein>
    <submittedName>
        <fullName evidence="1">Uncharacterized protein</fullName>
    </submittedName>
</protein>
<evidence type="ECO:0000313" key="2">
    <source>
        <dbReference type="Proteomes" id="UP000612362"/>
    </source>
</evidence>
<dbReference type="EMBL" id="BNJF01000003">
    <property type="protein sequence ID" value="GHO47905.1"/>
    <property type="molecule type" value="Genomic_DNA"/>
</dbReference>
<name>A0A8J3MU71_9CHLR</name>